<evidence type="ECO:0000256" key="3">
    <source>
        <dbReference type="ARBA" id="ARBA00022448"/>
    </source>
</evidence>
<comment type="subcellular location">
    <subcellularLocation>
        <location evidence="9">Cell membrane</location>
        <topology evidence="9">Multi-pass membrane protein</topology>
    </subcellularLocation>
    <subcellularLocation>
        <location evidence="1">Membrane</location>
        <topology evidence="1">Multi-pass membrane protein</topology>
    </subcellularLocation>
</comment>
<dbReference type="InterPro" id="IPR000644">
    <property type="entry name" value="CBS_dom"/>
</dbReference>
<evidence type="ECO:0000256" key="8">
    <source>
        <dbReference type="PROSITE-ProRule" id="PRU00703"/>
    </source>
</evidence>
<proteinExistence type="inferred from homology"/>
<dbReference type="EMBL" id="CP136920">
    <property type="protein sequence ID" value="WOO40708.1"/>
    <property type="molecule type" value="Genomic_DNA"/>
</dbReference>
<feature type="domain" description="CBS" evidence="10">
    <location>
        <begin position="214"/>
        <end position="273"/>
    </location>
</feature>
<dbReference type="InterPro" id="IPR006668">
    <property type="entry name" value="Mg_transptr_MgtE_intracell_dom"/>
</dbReference>
<dbReference type="AlphaFoldDB" id="A0AAQ3LC12"/>
<keyword evidence="9" id="KW-0479">Metal-binding</keyword>
<feature type="transmembrane region" description="Helical" evidence="9">
    <location>
        <begin position="374"/>
        <end position="392"/>
    </location>
</feature>
<dbReference type="SUPFAM" id="SSF158791">
    <property type="entry name" value="MgtE N-terminal domain-like"/>
    <property type="match status" value="1"/>
</dbReference>
<dbReference type="SMART" id="SM00116">
    <property type="entry name" value="CBS"/>
    <property type="match status" value="2"/>
</dbReference>
<dbReference type="GO" id="GO:0046872">
    <property type="term" value="F:metal ion binding"/>
    <property type="evidence" value="ECO:0007669"/>
    <property type="project" value="UniProtKB-KW"/>
</dbReference>
<name>A0AAQ3LC12_9BACT</name>
<keyword evidence="12" id="KW-1185">Reference proteome</keyword>
<evidence type="ECO:0000256" key="9">
    <source>
        <dbReference type="RuleBase" id="RU362011"/>
    </source>
</evidence>
<evidence type="ECO:0000313" key="12">
    <source>
        <dbReference type="Proteomes" id="UP001304300"/>
    </source>
</evidence>
<dbReference type="InterPro" id="IPR038076">
    <property type="entry name" value="MgtE_N_sf"/>
</dbReference>
<comment type="caution">
    <text evidence="9">Lacks conserved residue(s) required for the propagation of feature annotation.</text>
</comment>
<comment type="subunit">
    <text evidence="9">Homodimer.</text>
</comment>
<dbReference type="SUPFAM" id="SSF161093">
    <property type="entry name" value="MgtE membrane domain-like"/>
    <property type="match status" value="1"/>
</dbReference>
<dbReference type="InterPro" id="IPR006667">
    <property type="entry name" value="SLC41_membr_dom"/>
</dbReference>
<dbReference type="InterPro" id="IPR046342">
    <property type="entry name" value="CBS_dom_sf"/>
</dbReference>
<organism evidence="11 12">
    <name type="scientific">Rubellicoccus peritrichatus</name>
    <dbReference type="NCBI Taxonomy" id="3080537"/>
    <lineage>
        <taxon>Bacteria</taxon>
        <taxon>Pseudomonadati</taxon>
        <taxon>Verrucomicrobiota</taxon>
        <taxon>Opitutia</taxon>
        <taxon>Puniceicoccales</taxon>
        <taxon>Cerasicoccaceae</taxon>
        <taxon>Rubellicoccus</taxon>
    </lineage>
</organism>
<feature type="transmembrane region" description="Helical" evidence="9">
    <location>
        <begin position="436"/>
        <end position="459"/>
    </location>
</feature>
<evidence type="ECO:0000313" key="11">
    <source>
        <dbReference type="EMBL" id="WOO40708.1"/>
    </source>
</evidence>
<dbReference type="GO" id="GO:0005886">
    <property type="term" value="C:plasma membrane"/>
    <property type="evidence" value="ECO:0007669"/>
    <property type="project" value="UniProtKB-SubCell"/>
</dbReference>
<comment type="function">
    <text evidence="9">Acts as a magnesium transporter.</text>
</comment>
<dbReference type="InterPro" id="IPR036739">
    <property type="entry name" value="SLC41_membr_dom_sf"/>
</dbReference>
<keyword evidence="5 9" id="KW-0460">Magnesium</keyword>
<dbReference type="PANTHER" id="PTHR43773:SF1">
    <property type="entry name" value="MAGNESIUM TRANSPORTER MGTE"/>
    <property type="match status" value="1"/>
</dbReference>
<dbReference type="SUPFAM" id="SSF54631">
    <property type="entry name" value="CBS-domain pair"/>
    <property type="match status" value="1"/>
</dbReference>
<dbReference type="GO" id="GO:0015095">
    <property type="term" value="F:magnesium ion transmembrane transporter activity"/>
    <property type="evidence" value="ECO:0007669"/>
    <property type="project" value="UniProtKB-UniRule"/>
</dbReference>
<evidence type="ECO:0000259" key="10">
    <source>
        <dbReference type="PROSITE" id="PS51371"/>
    </source>
</evidence>
<keyword evidence="4 9" id="KW-0812">Transmembrane</keyword>
<dbReference type="SMART" id="SM00924">
    <property type="entry name" value="MgtE_N"/>
    <property type="match status" value="1"/>
</dbReference>
<dbReference type="NCBIfam" id="TIGR00400">
    <property type="entry name" value="mgtE"/>
    <property type="match status" value="1"/>
</dbReference>
<evidence type="ECO:0000256" key="7">
    <source>
        <dbReference type="ARBA" id="ARBA00023136"/>
    </source>
</evidence>
<dbReference type="Gene3D" id="1.10.357.20">
    <property type="entry name" value="SLC41 divalent cation transporters, integral membrane domain"/>
    <property type="match status" value="1"/>
</dbReference>
<dbReference type="PANTHER" id="PTHR43773">
    <property type="entry name" value="MAGNESIUM TRANSPORTER MGTE"/>
    <property type="match status" value="1"/>
</dbReference>
<comment type="similarity">
    <text evidence="2 9">Belongs to the SLC41A transporter family.</text>
</comment>
<dbReference type="Gene3D" id="3.10.580.10">
    <property type="entry name" value="CBS-domain"/>
    <property type="match status" value="1"/>
</dbReference>
<dbReference type="Pfam" id="PF01769">
    <property type="entry name" value="MgtE"/>
    <property type="match status" value="1"/>
</dbReference>
<keyword evidence="7 9" id="KW-0472">Membrane</keyword>
<dbReference type="InterPro" id="IPR006669">
    <property type="entry name" value="MgtE_transporter"/>
</dbReference>
<dbReference type="Gene3D" id="1.25.60.10">
    <property type="entry name" value="MgtE N-terminal domain-like"/>
    <property type="match status" value="1"/>
</dbReference>
<feature type="transmembrane region" description="Helical" evidence="9">
    <location>
        <begin position="398"/>
        <end position="424"/>
    </location>
</feature>
<dbReference type="PROSITE" id="PS51371">
    <property type="entry name" value="CBS"/>
    <property type="match status" value="2"/>
</dbReference>
<keyword evidence="6 9" id="KW-1133">Transmembrane helix</keyword>
<gene>
    <name evidence="11" type="primary">mgtE</name>
    <name evidence="11" type="ORF">RZN69_18965</name>
</gene>
<sequence>MPQDIASTEKPDIQPVGYELDDLYTYLEDERLDAIEPARLSITSPYVVSQFLGRLDVDDRRKILRLIPLNIGTDIVAEMDAEDAADVLEAMREGRAVQILEDLDPDDSADIVAELEDDDQQRLLKAIDPETAATVRELIEYDQDSAGGIMTPEVAKVFTDMTVTEAVGMIQKLDEELEHIYYIYVVDHDDQLLGIVSMRDLVMAKGSDVIGDIMTTELRGIIPVDMDQEEVAHEMAEHNFHALPVVDENKRLIGIVTDDDIIDIIQEEATEDLQKMMGAGGDETLGDPIVESVRRRTPWLVVNLVSAFFAGGVIAMFEHQIHQLTILAVCMPIVASLGGNTGGQSLAVVIRSLALGDVHRGESRDVCLREGFKGLLNGVLIGIIAAAVIWAFTGEAIVGGVVLLAMILSMTYAGTVGAFIPIILKRMGLDPAQSSQMFLTASTDIVGFAVFLGLGAWLLL</sequence>
<evidence type="ECO:0000256" key="4">
    <source>
        <dbReference type="ARBA" id="ARBA00022692"/>
    </source>
</evidence>
<dbReference type="Pfam" id="PF00571">
    <property type="entry name" value="CBS"/>
    <property type="match status" value="2"/>
</dbReference>
<dbReference type="Proteomes" id="UP001304300">
    <property type="component" value="Chromosome"/>
</dbReference>
<evidence type="ECO:0000256" key="2">
    <source>
        <dbReference type="ARBA" id="ARBA00009749"/>
    </source>
</evidence>
<dbReference type="RefSeq" id="WP_317832866.1">
    <property type="nucleotide sequence ID" value="NZ_CP136920.1"/>
</dbReference>
<feature type="transmembrane region" description="Helical" evidence="9">
    <location>
        <begin position="299"/>
        <end position="317"/>
    </location>
</feature>
<keyword evidence="3 9" id="KW-0813">Transport</keyword>
<evidence type="ECO:0000256" key="1">
    <source>
        <dbReference type="ARBA" id="ARBA00004141"/>
    </source>
</evidence>
<accession>A0AAQ3LC12</accession>
<dbReference type="CDD" id="cd04606">
    <property type="entry name" value="CBS_pair_Mg_transporter"/>
    <property type="match status" value="1"/>
</dbReference>
<evidence type="ECO:0000256" key="6">
    <source>
        <dbReference type="ARBA" id="ARBA00022989"/>
    </source>
</evidence>
<protein>
    <recommendedName>
        <fullName evidence="9">Magnesium transporter MgtE</fullName>
    </recommendedName>
</protein>
<reference evidence="11 12" key="1">
    <citation type="submission" date="2023-10" db="EMBL/GenBank/DDBJ databases">
        <title>Rubellicoccus peritrichatus gen. nov., sp. nov., isolated from an algae of coral reef tank.</title>
        <authorList>
            <person name="Luo J."/>
        </authorList>
    </citation>
    <scope>NUCLEOTIDE SEQUENCE [LARGE SCALE GENOMIC DNA]</scope>
    <source>
        <strain evidence="11 12">CR14</strain>
    </source>
</reference>
<keyword evidence="9" id="KW-1003">Cell membrane</keyword>
<evidence type="ECO:0000256" key="5">
    <source>
        <dbReference type="ARBA" id="ARBA00022842"/>
    </source>
</evidence>
<feature type="domain" description="CBS" evidence="10">
    <location>
        <begin position="150"/>
        <end position="213"/>
    </location>
</feature>
<dbReference type="Pfam" id="PF03448">
    <property type="entry name" value="MgtE_N"/>
    <property type="match status" value="1"/>
</dbReference>
<dbReference type="KEGG" id="puo:RZN69_18965"/>
<keyword evidence="8" id="KW-0129">CBS domain</keyword>